<name>A0ABR3L616_9TELE</name>
<dbReference type="Proteomes" id="UP001558613">
    <property type="component" value="Unassembled WGS sequence"/>
</dbReference>
<accession>A0ABR3L616</accession>
<sequence length="90" mass="9822">MSSERSGAALKSEKKSFYVLSFINHFFRDAKQKNSLSSTRGVYILLGSPFSLFFLPPSADPPSLCGGGQSTGRNEGLGHRPEQKERNTVA</sequence>
<proteinExistence type="predicted"/>
<reference evidence="2 3" key="1">
    <citation type="submission" date="2023-09" db="EMBL/GenBank/DDBJ databases">
        <authorList>
            <person name="Wang M."/>
        </authorList>
    </citation>
    <scope>NUCLEOTIDE SEQUENCE [LARGE SCALE GENOMIC DNA]</scope>
    <source>
        <strain evidence="2">GT-2023</strain>
        <tissue evidence="2">Liver</tissue>
    </source>
</reference>
<gene>
    <name evidence="2" type="ORF">QQF64_022570</name>
</gene>
<evidence type="ECO:0000256" key="1">
    <source>
        <dbReference type="SAM" id="MobiDB-lite"/>
    </source>
</evidence>
<evidence type="ECO:0000313" key="3">
    <source>
        <dbReference type="Proteomes" id="UP001558613"/>
    </source>
</evidence>
<dbReference type="EMBL" id="JAYMGO010000025">
    <property type="protein sequence ID" value="KAL1247194.1"/>
    <property type="molecule type" value="Genomic_DNA"/>
</dbReference>
<feature type="compositionally biased region" description="Basic and acidic residues" evidence="1">
    <location>
        <begin position="76"/>
        <end position="90"/>
    </location>
</feature>
<feature type="region of interest" description="Disordered" evidence="1">
    <location>
        <begin position="63"/>
        <end position="90"/>
    </location>
</feature>
<organism evidence="2 3">
    <name type="scientific">Cirrhinus molitorella</name>
    <name type="common">mud carp</name>
    <dbReference type="NCBI Taxonomy" id="172907"/>
    <lineage>
        <taxon>Eukaryota</taxon>
        <taxon>Metazoa</taxon>
        <taxon>Chordata</taxon>
        <taxon>Craniata</taxon>
        <taxon>Vertebrata</taxon>
        <taxon>Euteleostomi</taxon>
        <taxon>Actinopterygii</taxon>
        <taxon>Neopterygii</taxon>
        <taxon>Teleostei</taxon>
        <taxon>Ostariophysi</taxon>
        <taxon>Cypriniformes</taxon>
        <taxon>Cyprinidae</taxon>
        <taxon>Labeoninae</taxon>
        <taxon>Labeonini</taxon>
        <taxon>Cirrhinus</taxon>
    </lineage>
</organism>
<keyword evidence="3" id="KW-1185">Reference proteome</keyword>
<protein>
    <submittedName>
        <fullName evidence="2">Uncharacterized protein</fullName>
    </submittedName>
</protein>
<evidence type="ECO:0000313" key="2">
    <source>
        <dbReference type="EMBL" id="KAL1247194.1"/>
    </source>
</evidence>
<comment type="caution">
    <text evidence="2">The sequence shown here is derived from an EMBL/GenBank/DDBJ whole genome shotgun (WGS) entry which is preliminary data.</text>
</comment>